<gene>
    <name evidence="10" type="ORF">GA0070558_10925</name>
</gene>
<keyword evidence="6 8" id="KW-0472">Membrane</keyword>
<dbReference type="PANTHER" id="PTHR33406:SF6">
    <property type="entry name" value="MEMBRANE PROTEIN YDGH-RELATED"/>
    <property type="match status" value="1"/>
</dbReference>
<dbReference type="InterPro" id="IPR004869">
    <property type="entry name" value="MMPL_dom"/>
</dbReference>
<dbReference type="SUPFAM" id="SSF82866">
    <property type="entry name" value="Multidrug efflux transporter AcrB transmembrane domain"/>
    <property type="match status" value="2"/>
</dbReference>
<comment type="subcellular location">
    <subcellularLocation>
        <location evidence="1">Cell membrane</location>
        <topology evidence="1">Multi-pass membrane protein</topology>
    </subcellularLocation>
</comment>
<organism evidence="10 11">
    <name type="scientific">Micromonospora haikouensis</name>
    <dbReference type="NCBI Taxonomy" id="686309"/>
    <lineage>
        <taxon>Bacteria</taxon>
        <taxon>Bacillati</taxon>
        <taxon>Actinomycetota</taxon>
        <taxon>Actinomycetes</taxon>
        <taxon>Micromonosporales</taxon>
        <taxon>Micromonosporaceae</taxon>
        <taxon>Micromonospora</taxon>
    </lineage>
</organism>
<dbReference type="InterPro" id="IPR000731">
    <property type="entry name" value="SSD"/>
</dbReference>
<evidence type="ECO:0000256" key="3">
    <source>
        <dbReference type="ARBA" id="ARBA00022475"/>
    </source>
</evidence>
<comment type="similarity">
    <text evidence="2">Belongs to the resistance-nodulation-cell division (RND) (TC 2.A.6) family. MmpL subfamily.</text>
</comment>
<evidence type="ECO:0000313" key="11">
    <source>
        <dbReference type="Proteomes" id="UP000199375"/>
    </source>
</evidence>
<evidence type="ECO:0000256" key="4">
    <source>
        <dbReference type="ARBA" id="ARBA00022692"/>
    </source>
</evidence>
<feature type="transmembrane region" description="Helical" evidence="8">
    <location>
        <begin position="195"/>
        <end position="212"/>
    </location>
</feature>
<accession>A0A1C4VHM3</accession>
<feature type="transmembrane region" description="Helical" evidence="8">
    <location>
        <begin position="275"/>
        <end position="296"/>
    </location>
</feature>
<dbReference type="PANTHER" id="PTHR33406">
    <property type="entry name" value="MEMBRANE PROTEIN MJ1562-RELATED"/>
    <property type="match status" value="1"/>
</dbReference>
<feature type="domain" description="SSD" evidence="9">
    <location>
        <begin position="549"/>
        <end position="677"/>
    </location>
</feature>
<evidence type="ECO:0000256" key="6">
    <source>
        <dbReference type="ARBA" id="ARBA00023136"/>
    </source>
</evidence>
<feature type="compositionally biased region" description="Basic and acidic residues" evidence="7">
    <location>
        <begin position="707"/>
        <end position="716"/>
    </location>
</feature>
<evidence type="ECO:0000256" key="5">
    <source>
        <dbReference type="ARBA" id="ARBA00022989"/>
    </source>
</evidence>
<evidence type="ECO:0000256" key="7">
    <source>
        <dbReference type="SAM" id="MobiDB-lite"/>
    </source>
</evidence>
<dbReference type="EMBL" id="FMCW01000009">
    <property type="protein sequence ID" value="SCE83487.1"/>
    <property type="molecule type" value="Genomic_DNA"/>
</dbReference>
<keyword evidence="5 8" id="KW-1133">Transmembrane helix</keyword>
<evidence type="ECO:0000256" key="1">
    <source>
        <dbReference type="ARBA" id="ARBA00004651"/>
    </source>
</evidence>
<feature type="transmembrane region" description="Helical" evidence="8">
    <location>
        <begin position="546"/>
        <end position="567"/>
    </location>
</feature>
<dbReference type="AlphaFoldDB" id="A0A1C4VHM3"/>
<feature type="transmembrane region" description="Helical" evidence="8">
    <location>
        <begin position="232"/>
        <end position="254"/>
    </location>
</feature>
<sequence length="723" mass="74216">MSVFTRVARGRLAAWLTVAAAIVLSAVVFGLPKPDNPASVSSTGLSVQWQSTQVERLQDELPSRDVQPAIVVVSRADGAPLTEPDRAAITARAGELGRFAVGGRVSPPQTSPDGTVALLAVPMSTADGQTAVADAVADLRRALDGLPTGLTAQVTGAPAFTADLTQVFEGADVTLLAVTAGVVALLLLVTYRSPFLWIVPLVVVGATEQLTLRAVDTIVPALGIHLQEGAVTGIASVLVFGAATDYALLLIARYREELRREADRFAAMRAALRRTAEPILASGGTVVLGVLTLLLSEQENNRALAVACATGIVFAMLSALFVLPAALVLFGRGLFWPFVPRVGGPAREGRLWGRLGTAVVRRPLPVAALATLLLAGLALGGLGIRTGLSETEQFRVKPEAVAGAETLARAFPAGTTQPVAVLTTPAAAPAVVAAATAVPGVASARPGDAGTAVAQVDVVLEAEPGSADSDRAIEALRAAVAAVPGSAPPAVDGVERFDGAVVGGTVAATYDSKEADGRDLRLILPIILLLVAAVLVLLLRGLVAPALLVLTVVASFFASLGAAWLLFDLVLGFPALDSGVLLLAFVFLVALGVDYNIFLVTRAREDARRTGTRDGMLSALRVTGGVITSAGVLLAAVFAVLGVLPLILLTQIGVIVCIGVLLDTLLVRTVLVPALVFLLGDRFWWPGRIPPAPTGDATDTDTPDADDAGRAGRDGAEPAAARS</sequence>
<feature type="transmembrane region" description="Helical" evidence="8">
    <location>
        <begin position="522"/>
        <end position="539"/>
    </location>
</feature>
<keyword evidence="3" id="KW-1003">Cell membrane</keyword>
<feature type="transmembrane region" description="Helical" evidence="8">
    <location>
        <begin position="579"/>
        <end position="601"/>
    </location>
</feature>
<dbReference type="Gene3D" id="1.20.1640.10">
    <property type="entry name" value="Multidrug efflux transporter AcrB transmembrane domain"/>
    <property type="match status" value="2"/>
</dbReference>
<feature type="transmembrane region" description="Helical" evidence="8">
    <location>
        <begin position="302"/>
        <end position="331"/>
    </location>
</feature>
<evidence type="ECO:0000313" key="10">
    <source>
        <dbReference type="EMBL" id="SCE83487.1"/>
    </source>
</evidence>
<evidence type="ECO:0000256" key="2">
    <source>
        <dbReference type="ARBA" id="ARBA00010157"/>
    </source>
</evidence>
<feature type="transmembrane region" description="Helical" evidence="8">
    <location>
        <begin position="364"/>
        <end position="384"/>
    </location>
</feature>
<reference evidence="10 11" key="1">
    <citation type="submission" date="2016-06" db="EMBL/GenBank/DDBJ databases">
        <authorList>
            <person name="Kjaerup R.B."/>
            <person name="Dalgaard T.S."/>
            <person name="Juul-Madsen H.R."/>
        </authorList>
    </citation>
    <scope>NUCLEOTIDE SEQUENCE [LARGE SCALE GENOMIC DNA]</scope>
    <source>
        <strain evidence="10 11">DSM 45626</strain>
    </source>
</reference>
<dbReference type="GO" id="GO:0005886">
    <property type="term" value="C:plasma membrane"/>
    <property type="evidence" value="ECO:0007669"/>
    <property type="project" value="UniProtKB-SubCell"/>
</dbReference>
<dbReference type="PROSITE" id="PS50156">
    <property type="entry name" value="SSD"/>
    <property type="match status" value="1"/>
</dbReference>
<protein>
    <submittedName>
        <fullName evidence="10">Putative drug exporter of the RND superfamily</fullName>
    </submittedName>
</protein>
<proteinExistence type="inferred from homology"/>
<evidence type="ECO:0000256" key="8">
    <source>
        <dbReference type="SAM" id="Phobius"/>
    </source>
</evidence>
<dbReference type="Pfam" id="PF03176">
    <property type="entry name" value="MMPL"/>
    <property type="match status" value="2"/>
</dbReference>
<keyword evidence="4 8" id="KW-0812">Transmembrane</keyword>
<feature type="region of interest" description="Disordered" evidence="7">
    <location>
        <begin position="691"/>
        <end position="723"/>
    </location>
</feature>
<feature type="transmembrane region" description="Helical" evidence="8">
    <location>
        <begin position="12"/>
        <end position="31"/>
    </location>
</feature>
<feature type="transmembrane region" description="Helical" evidence="8">
    <location>
        <begin position="170"/>
        <end position="188"/>
    </location>
</feature>
<name>A0A1C4VHM3_9ACTN</name>
<dbReference type="Proteomes" id="UP000199375">
    <property type="component" value="Unassembled WGS sequence"/>
</dbReference>
<dbReference type="RefSeq" id="WP_091278216.1">
    <property type="nucleotide sequence ID" value="NZ_FMCW01000009.1"/>
</dbReference>
<evidence type="ECO:0000259" key="9">
    <source>
        <dbReference type="PROSITE" id="PS50156"/>
    </source>
</evidence>
<feature type="transmembrane region" description="Helical" evidence="8">
    <location>
        <begin position="622"/>
        <end position="647"/>
    </location>
</feature>
<dbReference type="InterPro" id="IPR050545">
    <property type="entry name" value="Mycobact_MmpL"/>
</dbReference>